<dbReference type="SUPFAM" id="SSF48208">
    <property type="entry name" value="Six-hairpin glycosidases"/>
    <property type="match status" value="1"/>
</dbReference>
<dbReference type="AlphaFoldDB" id="K1WK45"/>
<organism evidence="4 5">
    <name type="scientific">Marssonina brunnea f. sp. multigermtubi (strain MB_m1)</name>
    <name type="common">Marssonina leaf spot fungus</name>
    <dbReference type="NCBI Taxonomy" id="1072389"/>
    <lineage>
        <taxon>Eukaryota</taxon>
        <taxon>Fungi</taxon>
        <taxon>Dikarya</taxon>
        <taxon>Ascomycota</taxon>
        <taxon>Pezizomycotina</taxon>
        <taxon>Leotiomycetes</taxon>
        <taxon>Helotiales</taxon>
        <taxon>Drepanopezizaceae</taxon>
        <taxon>Drepanopeziza</taxon>
    </lineage>
</organism>
<evidence type="ECO:0000313" key="4">
    <source>
        <dbReference type="EMBL" id="EKD12592.1"/>
    </source>
</evidence>
<dbReference type="PANTHER" id="PTHR34987:SF5">
    <property type="entry name" value="ALPHA-RHAMNOSIDASE"/>
    <property type="match status" value="1"/>
</dbReference>
<protein>
    <submittedName>
        <fullName evidence="4">Alpha-L-rhamnosidase</fullName>
    </submittedName>
</protein>
<keyword evidence="1" id="KW-0732">Signal</keyword>
<name>K1WK45_MARBU</name>
<dbReference type="Gene3D" id="2.60.420.10">
    <property type="entry name" value="Maltose phosphorylase, domain 3"/>
    <property type="match status" value="1"/>
</dbReference>
<feature type="domain" description="Alpha-L-rhamnosidase C-terminal" evidence="3">
    <location>
        <begin position="601"/>
        <end position="670"/>
    </location>
</feature>
<dbReference type="HOGENOM" id="CLU_021300_0_0_1"/>
<reference evidence="4 5" key="1">
    <citation type="journal article" date="2012" name="BMC Genomics">
        <title>Sequencing the genome of Marssonina brunnea reveals fungus-poplar co-evolution.</title>
        <authorList>
            <person name="Zhu S."/>
            <person name="Cao Y.-Z."/>
            <person name="Jiang C."/>
            <person name="Tan B.-Y."/>
            <person name="Wang Z."/>
            <person name="Feng S."/>
            <person name="Zhang L."/>
            <person name="Su X.-H."/>
            <person name="Brejova B."/>
            <person name="Vinar T."/>
            <person name="Xu M."/>
            <person name="Wang M.-X."/>
            <person name="Zhang S.-G."/>
            <person name="Huang M.-R."/>
            <person name="Wu R."/>
            <person name="Zhou Y."/>
        </authorList>
    </citation>
    <scope>NUCLEOTIDE SEQUENCE [LARGE SCALE GENOMIC DNA]</scope>
    <source>
        <strain evidence="4 5">MB_m1</strain>
    </source>
</reference>
<dbReference type="GO" id="GO:0005975">
    <property type="term" value="P:carbohydrate metabolic process"/>
    <property type="evidence" value="ECO:0007669"/>
    <property type="project" value="InterPro"/>
</dbReference>
<dbReference type="Gene3D" id="1.50.10.10">
    <property type="match status" value="1"/>
</dbReference>
<dbReference type="InterPro" id="IPR035396">
    <property type="entry name" value="Bac_rhamnosid6H"/>
</dbReference>
<evidence type="ECO:0000259" key="2">
    <source>
        <dbReference type="Pfam" id="PF17389"/>
    </source>
</evidence>
<dbReference type="Pfam" id="PF17389">
    <property type="entry name" value="Bac_rhamnosid6H"/>
    <property type="match status" value="1"/>
</dbReference>
<dbReference type="Pfam" id="PF17390">
    <property type="entry name" value="Bac_rhamnosid_C"/>
    <property type="match status" value="1"/>
</dbReference>
<evidence type="ECO:0000313" key="5">
    <source>
        <dbReference type="Proteomes" id="UP000006753"/>
    </source>
</evidence>
<dbReference type="eggNOG" id="ENOG502SM44">
    <property type="taxonomic scope" value="Eukaryota"/>
</dbReference>
<evidence type="ECO:0000256" key="1">
    <source>
        <dbReference type="SAM" id="SignalP"/>
    </source>
</evidence>
<dbReference type="OMA" id="RVYAFIS"/>
<dbReference type="EMBL" id="JH921455">
    <property type="protein sequence ID" value="EKD12592.1"/>
    <property type="molecule type" value="Genomic_DNA"/>
</dbReference>
<proteinExistence type="predicted"/>
<evidence type="ECO:0000259" key="3">
    <source>
        <dbReference type="Pfam" id="PF17390"/>
    </source>
</evidence>
<dbReference type="Gene3D" id="2.60.120.260">
    <property type="entry name" value="Galactose-binding domain-like"/>
    <property type="match status" value="1"/>
</dbReference>
<dbReference type="InterPro" id="IPR012341">
    <property type="entry name" value="6hp_glycosidase-like_sf"/>
</dbReference>
<dbReference type="GO" id="GO:0003824">
    <property type="term" value="F:catalytic activity"/>
    <property type="evidence" value="ECO:0007669"/>
    <property type="project" value="UniProtKB-ARBA"/>
</dbReference>
<feature type="domain" description="Alpha-L-rhamnosidase six-hairpin glycosidase" evidence="2">
    <location>
        <begin position="277"/>
        <end position="491"/>
    </location>
</feature>
<dbReference type="OrthoDB" id="10036721at2759"/>
<dbReference type="InterPro" id="IPR035398">
    <property type="entry name" value="Bac_rhamnosid_C"/>
</dbReference>
<dbReference type="InParanoid" id="K1WK45"/>
<keyword evidence="5" id="KW-1185">Reference proteome</keyword>
<gene>
    <name evidence="4" type="ORF">MBM_09161</name>
</gene>
<feature type="signal peptide" evidence="1">
    <location>
        <begin position="1"/>
        <end position="20"/>
    </location>
</feature>
<accession>K1WK45</accession>
<sequence>MLVILTCLLPLLVLAPPTLAGSYQWQDQRPLIDIGTGESWQKYVRSPPSAVVRPSRVLGTLTRGNVTNAEGLLTGKGSTILTRTLPKSASMAADASDVPPAVVVDWGQNMAGFVSIKFGGSFNTTPGLPGIRLAFSETLQFLSNRSDFSRSDNIAVRPTPYTWTDKYGCEFGDQVCADGLHGFRYMKIYLDALPADAPYTSSYGQVNIDSMSLEFTGFLGTPNTFTGWFESSDDQLNQWWYDGVYTNDLCIDTFRENDTDPRGAGSPTLMGKLVLHDGANRDRDPYVGDLAVASRTSYLSHSVAAATRNVLADIADHQRADGWLPPASIQSYTLPLYDYPLWWVACSYDLFMYTGDTAYVTNYYPNLVKVLDTFYPSTTDPATGLLRKGLGGTGGYGDYAFLPRSGPVTYYNALYVMALDNAASMARYLGHEADVSRWSARARKVSQALDGNFDPKAGAFYDGTCGKAFCQTHAQDGNSLSIVSGVANSTRAESILAYLSANHERPYGNAFYDNDLLGPFSQRVYAFISYFEIEARFRTGLAASALEEIRRLYGWMSTHDPKITMWEGIGPKGEPYEDGFTSMAHGWGTGVVPALTNYVLGVMPSGPGFSTWAVKPIPGDVRWAKGLVPTPKGPIKVSWNHNDAGLFYLQVTGPAGTRGVVSVPRGDKTNSVYFDSQAVQGDTDKGYVNVAVEGGATHNFSVGFKL</sequence>
<dbReference type="PANTHER" id="PTHR34987">
    <property type="entry name" value="C, PUTATIVE (AFU_ORTHOLOGUE AFUA_3G02880)-RELATED"/>
    <property type="match status" value="1"/>
</dbReference>
<feature type="chain" id="PRO_5003852929" evidence="1">
    <location>
        <begin position="21"/>
        <end position="706"/>
    </location>
</feature>
<dbReference type="Proteomes" id="UP000006753">
    <property type="component" value="Unassembled WGS sequence"/>
</dbReference>
<dbReference type="InterPro" id="IPR008928">
    <property type="entry name" value="6-hairpin_glycosidase_sf"/>
</dbReference>
<dbReference type="KEGG" id="mbe:MBM_09161"/>